<sequence>MITWACLFPLSTVSLAVHLTLGALNRSRFAIFQKLAFDEHAVCVVAYYTYESVSTQADKFTVRTYKIERY</sequence>
<evidence type="ECO:0000313" key="3">
    <source>
        <dbReference type="Proteomes" id="UP001163850"/>
    </source>
</evidence>
<proteinExistence type="predicted"/>
<accession>A0AA38PWC4</accession>
<name>A0AA38PWC4_9AGAR</name>
<feature type="chain" id="PRO_5041252626" description="Secreted protein" evidence="1">
    <location>
        <begin position="17"/>
        <end position="70"/>
    </location>
</feature>
<keyword evidence="1" id="KW-0732">Signal</keyword>
<evidence type="ECO:0008006" key="4">
    <source>
        <dbReference type="Google" id="ProtNLM"/>
    </source>
</evidence>
<organism evidence="2 3">
    <name type="scientific">Lentinula detonsa</name>
    <dbReference type="NCBI Taxonomy" id="2804962"/>
    <lineage>
        <taxon>Eukaryota</taxon>
        <taxon>Fungi</taxon>
        <taxon>Dikarya</taxon>
        <taxon>Basidiomycota</taxon>
        <taxon>Agaricomycotina</taxon>
        <taxon>Agaricomycetes</taxon>
        <taxon>Agaricomycetidae</taxon>
        <taxon>Agaricales</taxon>
        <taxon>Marasmiineae</taxon>
        <taxon>Omphalotaceae</taxon>
        <taxon>Lentinula</taxon>
    </lineage>
</organism>
<dbReference type="AlphaFoldDB" id="A0AA38PWC4"/>
<feature type="signal peptide" evidence="1">
    <location>
        <begin position="1"/>
        <end position="16"/>
    </location>
</feature>
<dbReference type="EMBL" id="MU802043">
    <property type="protein sequence ID" value="KAJ3982890.1"/>
    <property type="molecule type" value="Genomic_DNA"/>
</dbReference>
<reference evidence="2" key="1">
    <citation type="submission" date="2022-08" db="EMBL/GenBank/DDBJ databases">
        <authorList>
            <consortium name="DOE Joint Genome Institute"/>
            <person name="Min B."/>
            <person name="Riley R."/>
            <person name="Sierra-Patev S."/>
            <person name="Naranjo-Ortiz M."/>
            <person name="Looney B."/>
            <person name="Konkel Z."/>
            <person name="Slot J.C."/>
            <person name="Sakamoto Y."/>
            <person name="Steenwyk J.L."/>
            <person name="Rokas A."/>
            <person name="Carro J."/>
            <person name="Camarero S."/>
            <person name="Ferreira P."/>
            <person name="Molpeceres G."/>
            <person name="Ruiz-Duenas F.J."/>
            <person name="Serrano A."/>
            <person name="Henrissat B."/>
            <person name="Drula E."/>
            <person name="Hughes K.W."/>
            <person name="Mata J.L."/>
            <person name="Ishikawa N.K."/>
            <person name="Vargas-Isla R."/>
            <person name="Ushijima S."/>
            <person name="Smith C.A."/>
            <person name="Ahrendt S."/>
            <person name="Andreopoulos W."/>
            <person name="He G."/>
            <person name="Labutti K."/>
            <person name="Lipzen A."/>
            <person name="Ng V."/>
            <person name="Sandor L."/>
            <person name="Barry K."/>
            <person name="Martinez A.T."/>
            <person name="Xiao Y."/>
            <person name="Gibbons J.G."/>
            <person name="Terashima K."/>
            <person name="Hibbett D.S."/>
            <person name="Grigoriev I.V."/>
        </authorList>
    </citation>
    <scope>NUCLEOTIDE SEQUENCE</scope>
    <source>
        <strain evidence="2">TFB7829</strain>
    </source>
</reference>
<gene>
    <name evidence="2" type="ORF">F5890DRAFT_1526752</name>
</gene>
<dbReference type="Proteomes" id="UP001163850">
    <property type="component" value="Unassembled WGS sequence"/>
</dbReference>
<evidence type="ECO:0000313" key="2">
    <source>
        <dbReference type="EMBL" id="KAJ3982890.1"/>
    </source>
</evidence>
<evidence type="ECO:0000256" key="1">
    <source>
        <dbReference type="SAM" id="SignalP"/>
    </source>
</evidence>
<protein>
    <recommendedName>
        <fullName evidence="4">Secreted protein</fullName>
    </recommendedName>
</protein>
<comment type="caution">
    <text evidence="2">The sequence shown here is derived from an EMBL/GenBank/DDBJ whole genome shotgun (WGS) entry which is preliminary data.</text>
</comment>